<dbReference type="Proteomes" id="UP000195105">
    <property type="component" value="Unassembled WGS sequence"/>
</dbReference>
<organism evidence="1 2">
    <name type="scientific">Streptomyces swartbergensis</name>
    <dbReference type="NCBI Taxonomy" id="487165"/>
    <lineage>
        <taxon>Bacteria</taxon>
        <taxon>Bacillati</taxon>
        <taxon>Actinomycetota</taxon>
        <taxon>Actinomycetes</taxon>
        <taxon>Kitasatosporales</taxon>
        <taxon>Streptomycetaceae</taxon>
        <taxon>Streptomyces</taxon>
    </lineage>
</organism>
<proteinExistence type="predicted"/>
<dbReference type="EMBL" id="NGFN01000071">
    <property type="protein sequence ID" value="OUD02567.1"/>
    <property type="molecule type" value="Genomic_DNA"/>
</dbReference>
<sequence length="117" mass="13110">MIADDLLMHRVDVEQPGRKTDRYGNDVDDWSASTHTAVDAWMQQNTGAEDTDGRNAQIGEWLMICNPFDVNGDPLTIRGEARVHWDGLDLEVVGPPGPAYEPAELHHYEIRLKTVQG</sequence>
<evidence type="ECO:0008006" key="3">
    <source>
        <dbReference type="Google" id="ProtNLM"/>
    </source>
</evidence>
<evidence type="ECO:0000313" key="2">
    <source>
        <dbReference type="Proteomes" id="UP000195105"/>
    </source>
</evidence>
<dbReference type="RefSeq" id="WP_086601244.1">
    <property type="nucleotide sequence ID" value="NZ_NGFN01000071.1"/>
</dbReference>
<accession>A0A243S5I0</accession>
<evidence type="ECO:0000313" key="1">
    <source>
        <dbReference type="EMBL" id="OUD02567.1"/>
    </source>
</evidence>
<comment type="caution">
    <text evidence="1">The sequence shown here is derived from an EMBL/GenBank/DDBJ whole genome shotgun (WGS) entry which is preliminary data.</text>
</comment>
<reference evidence="1 2" key="1">
    <citation type="submission" date="2017-05" db="EMBL/GenBank/DDBJ databases">
        <title>Biotechnological potential of actinobacteria isolated from South African environments.</title>
        <authorList>
            <person name="Le Roes-Hill M."/>
            <person name="Prins A."/>
            <person name="Durrell K.A."/>
        </authorList>
    </citation>
    <scope>NUCLEOTIDE SEQUENCE [LARGE SCALE GENOMIC DNA]</scope>
    <source>
        <strain evidence="1 2">HMC13</strain>
    </source>
</reference>
<dbReference type="AlphaFoldDB" id="A0A243S5I0"/>
<keyword evidence="2" id="KW-1185">Reference proteome</keyword>
<protein>
    <recommendedName>
        <fullName evidence="3">Head-to-tail stopper</fullName>
    </recommendedName>
</protein>
<gene>
    <name evidence="1" type="ORF">CA983_14170</name>
</gene>
<name>A0A243S5I0_9ACTN</name>